<protein>
    <recommendedName>
        <fullName evidence="3">Ribose-5-phosphate isomerase A</fullName>
        <ecNumber evidence="3">5.3.1.6</ecNumber>
    </recommendedName>
    <alternativeName>
        <fullName evidence="3">Phosphoriboisomerase A</fullName>
        <shortName evidence="3">PRI</shortName>
    </alternativeName>
</protein>
<evidence type="ECO:0000256" key="3">
    <source>
        <dbReference type="HAMAP-Rule" id="MF_00170"/>
    </source>
</evidence>
<feature type="binding site" evidence="3">
    <location>
        <position position="134"/>
    </location>
    <ligand>
        <name>substrate</name>
    </ligand>
</feature>
<organism evidence="4 5">
    <name type="scientific">Salibacterium salarium</name>
    <dbReference type="NCBI Taxonomy" id="284579"/>
    <lineage>
        <taxon>Bacteria</taxon>
        <taxon>Bacillati</taxon>
        <taxon>Bacillota</taxon>
        <taxon>Bacilli</taxon>
        <taxon>Bacillales</taxon>
        <taxon>Bacillaceae</taxon>
    </lineage>
</organism>
<feature type="binding site" evidence="3">
    <location>
        <begin position="107"/>
        <end position="110"/>
    </location>
    <ligand>
        <name>substrate</name>
    </ligand>
</feature>
<dbReference type="InterPro" id="IPR004788">
    <property type="entry name" value="Ribose5P_isomerase_type_A"/>
</dbReference>
<gene>
    <name evidence="3 4" type="primary">rpiA</name>
    <name evidence="4" type="ORF">D7Z54_01980</name>
</gene>
<comment type="pathway">
    <text evidence="3">Carbohydrate degradation; pentose phosphate pathway; D-ribose 5-phosphate from D-ribulose 5-phosphate (non-oxidative stage): step 1/1.</text>
</comment>
<dbReference type="UniPathway" id="UPA00115">
    <property type="reaction ID" value="UER00412"/>
</dbReference>
<name>A0A428NAE6_9BACI</name>
<evidence type="ECO:0000313" key="5">
    <source>
        <dbReference type="Proteomes" id="UP000275076"/>
    </source>
</evidence>
<dbReference type="Pfam" id="PF06026">
    <property type="entry name" value="Rib_5-P_isom_A"/>
    <property type="match status" value="1"/>
</dbReference>
<feature type="binding site" evidence="3">
    <location>
        <begin position="94"/>
        <end position="97"/>
    </location>
    <ligand>
        <name>substrate</name>
    </ligand>
</feature>
<evidence type="ECO:0000256" key="1">
    <source>
        <dbReference type="ARBA" id="ARBA00001713"/>
    </source>
</evidence>
<proteinExistence type="inferred from homology"/>
<sequence>MVEKNNYNDLTTQSDYDKKAAAEKSVDFIKNGMTIGLGSGSTVYWMMKKLSQKVEQGLQIKGIPSSKRTENWAKELQIPLTDFHENLTLDLAIDGADEIDPDFNLLKGGGGSLVREKIVNNASKEVVIIGDKPKLVSQLGKIPLPVEIVPFGWEVTANHILSQLDCKPVLRRKDGDIFISDNGNYIVDCSFEHIPNPKALHDQLKSLVGVVETGLYVNLADTVVISEKEHVNVLVARED</sequence>
<comment type="subunit">
    <text evidence="3">Homodimer.</text>
</comment>
<accession>A0A428NAE6</accession>
<dbReference type="InterPro" id="IPR050262">
    <property type="entry name" value="Ribose-5P_isomerase"/>
</dbReference>
<dbReference type="RefSeq" id="WP_125553897.1">
    <property type="nucleotide sequence ID" value="NZ_RBVX01000001.1"/>
</dbReference>
<dbReference type="OrthoDB" id="5870696at2"/>
<dbReference type="CDD" id="cd01398">
    <property type="entry name" value="RPI_A"/>
    <property type="match status" value="1"/>
</dbReference>
<dbReference type="Gene3D" id="3.30.70.260">
    <property type="match status" value="1"/>
</dbReference>
<dbReference type="SUPFAM" id="SSF75445">
    <property type="entry name" value="D-ribose-5-phosphate isomerase (RpiA), lid domain"/>
    <property type="match status" value="1"/>
</dbReference>
<dbReference type="PANTHER" id="PTHR43748:SF3">
    <property type="entry name" value="RIBOSE-5-PHOSPHATE ISOMERASE 3, CHLOROPLASTIC-RELATED"/>
    <property type="match status" value="1"/>
</dbReference>
<feature type="active site" description="Proton acceptor" evidence="3">
    <location>
        <position position="116"/>
    </location>
</feature>
<comment type="function">
    <text evidence="3">Catalyzes the reversible conversion of ribose-5-phosphate to ribulose 5-phosphate.</text>
</comment>
<feature type="binding site" evidence="3">
    <location>
        <begin position="39"/>
        <end position="42"/>
    </location>
    <ligand>
        <name>substrate</name>
    </ligand>
</feature>
<dbReference type="Gene3D" id="3.40.50.1360">
    <property type="match status" value="1"/>
</dbReference>
<dbReference type="NCBIfam" id="TIGR00021">
    <property type="entry name" value="rpiA"/>
    <property type="match status" value="1"/>
</dbReference>
<dbReference type="GO" id="GO:0009052">
    <property type="term" value="P:pentose-phosphate shunt, non-oxidative branch"/>
    <property type="evidence" value="ECO:0007669"/>
    <property type="project" value="UniProtKB-UniRule"/>
</dbReference>
<comment type="caution">
    <text evidence="4">The sequence shown here is derived from an EMBL/GenBank/DDBJ whole genome shotgun (WGS) entry which is preliminary data.</text>
</comment>
<comment type="catalytic activity">
    <reaction evidence="1 3">
        <text>aldehydo-D-ribose 5-phosphate = D-ribulose 5-phosphate</text>
        <dbReference type="Rhea" id="RHEA:14657"/>
        <dbReference type="ChEBI" id="CHEBI:58121"/>
        <dbReference type="ChEBI" id="CHEBI:58273"/>
        <dbReference type="EC" id="5.3.1.6"/>
    </reaction>
</comment>
<dbReference type="InterPro" id="IPR020672">
    <property type="entry name" value="Ribose5P_isomerase_typA_subgr"/>
</dbReference>
<dbReference type="Proteomes" id="UP000275076">
    <property type="component" value="Unassembled WGS sequence"/>
</dbReference>
<evidence type="ECO:0000313" key="4">
    <source>
        <dbReference type="EMBL" id="RSL35356.1"/>
    </source>
</evidence>
<keyword evidence="2 3" id="KW-0413">Isomerase</keyword>
<dbReference type="EMBL" id="RBVX01000001">
    <property type="protein sequence ID" value="RSL35356.1"/>
    <property type="molecule type" value="Genomic_DNA"/>
</dbReference>
<dbReference type="NCBIfam" id="NF001924">
    <property type="entry name" value="PRK00702.1"/>
    <property type="match status" value="1"/>
</dbReference>
<dbReference type="AlphaFoldDB" id="A0A428NAE6"/>
<dbReference type="SUPFAM" id="SSF100950">
    <property type="entry name" value="NagB/RpiA/CoA transferase-like"/>
    <property type="match status" value="1"/>
</dbReference>
<dbReference type="FunFam" id="3.40.50.1360:FF:000001">
    <property type="entry name" value="Ribose-5-phosphate isomerase A"/>
    <property type="match status" value="1"/>
</dbReference>
<dbReference type="InterPro" id="IPR037171">
    <property type="entry name" value="NagB/RpiA_transferase-like"/>
</dbReference>
<reference evidence="4 5" key="1">
    <citation type="submission" date="2018-10" db="EMBL/GenBank/DDBJ databases">
        <title>Draft genome sequence of Bacillus salarius IM0101, isolated from a hypersaline soil in Inner Mongolia, China.</title>
        <authorList>
            <person name="Yamprayoonswat W."/>
            <person name="Boonvisut S."/>
            <person name="Jumpathong W."/>
            <person name="Sittihan S."/>
            <person name="Ruangsuj P."/>
            <person name="Wanthongcharoen S."/>
            <person name="Thongpramul N."/>
            <person name="Pimmason S."/>
            <person name="Yu B."/>
            <person name="Yasawong M."/>
        </authorList>
    </citation>
    <scope>NUCLEOTIDE SEQUENCE [LARGE SCALE GENOMIC DNA]</scope>
    <source>
        <strain evidence="4 5">IM0101</strain>
    </source>
</reference>
<dbReference type="HAMAP" id="MF_00170">
    <property type="entry name" value="Rib_5P_isom_A"/>
    <property type="match status" value="1"/>
</dbReference>
<keyword evidence="5" id="KW-1185">Reference proteome</keyword>
<dbReference type="PANTHER" id="PTHR43748">
    <property type="entry name" value="RIBOSE-5-PHOSPHATE ISOMERASE 3, CHLOROPLASTIC-RELATED"/>
    <property type="match status" value="1"/>
</dbReference>
<comment type="similarity">
    <text evidence="3">Belongs to the ribose 5-phosphate isomerase family.</text>
</comment>
<dbReference type="GO" id="GO:0004751">
    <property type="term" value="F:ribose-5-phosphate isomerase activity"/>
    <property type="evidence" value="ECO:0007669"/>
    <property type="project" value="UniProtKB-UniRule"/>
</dbReference>
<dbReference type="EC" id="5.3.1.6" evidence="3"/>
<evidence type="ECO:0000256" key="2">
    <source>
        <dbReference type="ARBA" id="ARBA00023235"/>
    </source>
</evidence>